<dbReference type="Pfam" id="PF13350">
    <property type="entry name" value="Y_phosphatase3"/>
    <property type="match status" value="1"/>
</dbReference>
<dbReference type="PROSITE" id="PS00383">
    <property type="entry name" value="TYR_PHOSPHATASE_1"/>
    <property type="match status" value="1"/>
</dbReference>
<accession>A0A2M9D594</accession>
<dbReference type="AlphaFoldDB" id="A0A2M9D594"/>
<dbReference type="InterPro" id="IPR026893">
    <property type="entry name" value="Tyr/Ser_Pase_IphP-type"/>
</dbReference>
<dbReference type="Gene3D" id="3.90.190.10">
    <property type="entry name" value="Protein tyrosine phosphatase superfamily"/>
    <property type="match status" value="1"/>
</dbReference>
<sequence>MTNLTILPPTASERRILAEGTFQARDAGMYPVANGKSVRQGVLYRADALSSLSDADLGEITALGVALVVDLREKIEADAAPDVLPAAVDYRRIPIFEETLFSHDFSAFPTLLGQYQLVLDNHAPKLVEAISAIAQHKGAPVIVHCTAGKDRTGLIIALIHLVLGVDEETVLLDYGASEIILGAKFNGAVRDLYQKAGLPRAILGADPRKAPPSYLAETLAEIRRRFGSVESFLIDNGMQQEELDSLRANFLSISPGS</sequence>
<name>A0A2M9D594_9MICO</name>
<evidence type="ECO:0000313" key="4">
    <source>
        <dbReference type="Proteomes" id="UP000231742"/>
    </source>
</evidence>
<dbReference type="PANTHER" id="PTHR31126:SF1">
    <property type="entry name" value="TYROSINE SPECIFIC PROTEIN PHOSPHATASES DOMAIN-CONTAINING PROTEIN"/>
    <property type="match status" value="1"/>
</dbReference>
<dbReference type="InterPro" id="IPR016130">
    <property type="entry name" value="Tyr_Pase_AS"/>
</dbReference>
<evidence type="ECO:0000259" key="2">
    <source>
        <dbReference type="PROSITE" id="PS50056"/>
    </source>
</evidence>
<dbReference type="InterPro" id="IPR029021">
    <property type="entry name" value="Prot-tyrosine_phosphatase-like"/>
</dbReference>
<comment type="similarity">
    <text evidence="1">Belongs to the protein-tyrosine phosphatase family.</text>
</comment>
<dbReference type="InterPro" id="IPR000387">
    <property type="entry name" value="Tyr_Pase_dom"/>
</dbReference>
<dbReference type="OrthoDB" id="1188001at2"/>
<protein>
    <submittedName>
        <fullName evidence="3">Protein-tyrosine phosphatase</fullName>
    </submittedName>
</protein>
<evidence type="ECO:0000256" key="1">
    <source>
        <dbReference type="ARBA" id="ARBA00009580"/>
    </source>
</evidence>
<proteinExistence type="inferred from homology"/>
<dbReference type="Proteomes" id="UP000231742">
    <property type="component" value="Unassembled WGS sequence"/>
</dbReference>
<dbReference type="PANTHER" id="PTHR31126">
    <property type="entry name" value="TYROSINE-PROTEIN PHOSPHATASE"/>
    <property type="match status" value="1"/>
</dbReference>
<organism evidence="3 4">
    <name type="scientific">Salinibacterium amurskyense</name>
    <dbReference type="NCBI Taxonomy" id="205941"/>
    <lineage>
        <taxon>Bacteria</taxon>
        <taxon>Bacillati</taxon>
        <taxon>Actinomycetota</taxon>
        <taxon>Actinomycetes</taxon>
        <taxon>Micrococcales</taxon>
        <taxon>Microbacteriaceae</taxon>
        <taxon>Salinibacterium</taxon>
    </lineage>
</organism>
<comment type="caution">
    <text evidence="3">The sequence shown here is derived from an EMBL/GenBank/DDBJ whole genome shotgun (WGS) entry which is preliminary data.</text>
</comment>
<dbReference type="SUPFAM" id="SSF52799">
    <property type="entry name" value="(Phosphotyrosine protein) phosphatases II"/>
    <property type="match status" value="1"/>
</dbReference>
<evidence type="ECO:0000313" key="3">
    <source>
        <dbReference type="EMBL" id="PJJ80887.1"/>
    </source>
</evidence>
<feature type="domain" description="Tyrosine specific protein phosphatases" evidence="2">
    <location>
        <begin position="124"/>
        <end position="171"/>
    </location>
</feature>
<dbReference type="RefSeq" id="WP_100387626.1">
    <property type="nucleotide sequence ID" value="NZ_BMZU01000001.1"/>
</dbReference>
<gene>
    <name evidence="3" type="ORF">CLV85_0054</name>
</gene>
<dbReference type="GO" id="GO:0004721">
    <property type="term" value="F:phosphoprotein phosphatase activity"/>
    <property type="evidence" value="ECO:0007669"/>
    <property type="project" value="InterPro"/>
</dbReference>
<keyword evidence="4" id="KW-1185">Reference proteome</keyword>
<reference evidence="3 4" key="1">
    <citation type="submission" date="2017-11" db="EMBL/GenBank/DDBJ databases">
        <title>Genomic Encyclopedia of Archaeal and Bacterial Type Strains, Phase II (KMG-II): From Individual Species to Whole Genera.</title>
        <authorList>
            <person name="Goeker M."/>
        </authorList>
    </citation>
    <scope>NUCLEOTIDE SEQUENCE [LARGE SCALE GENOMIC DNA]</scope>
    <source>
        <strain evidence="3 4">DSM 16400</strain>
    </source>
</reference>
<dbReference type="PROSITE" id="PS50056">
    <property type="entry name" value="TYR_PHOSPHATASE_2"/>
    <property type="match status" value="1"/>
</dbReference>
<dbReference type="EMBL" id="PGFH01000001">
    <property type="protein sequence ID" value="PJJ80887.1"/>
    <property type="molecule type" value="Genomic_DNA"/>
</dbReference>